<organism evidence="2 3">
    <name type="scientific">Lysinibacillus odysseyi 34hs-1 = NBRC 100172</name>
    <dbReference type="NCBI Taxonomy" id="1220589"/>
    <lineage>
        <taxon>Bacteria</taxon>
        <taxon>Bacillati</taxon>
        <taxon>Bacillota</taxon>
        <taxon>Bacilli</taxon>
        <taxon>Bacillales</taxon>
        <taxon>Bacillaceae</taxon>
        <taxon>Lysinibacillus</taxon>
    </lineage>
</organism>
<proteinExistence type="predicted"/>
<evidence type="ECO:0000256" key="1">
    <source>
        <dbReference type="SAM" id="MobiDB-lite"/>
    </source>
</evidence>
<comment type="caution">
    <text evidence="2">The sequence shown here is derived from an EMBL/GenBank/DDBJ whole genome shotgun (WGS) entry which is preliminary data.</text>
</comment>
<name>A0A0A3INZ5_9BACI</name>
<protein>
    <submittedName>
        <fullName evidence="2">RNA polymerase sigma factor</fullName>
    </submittedName>
</protein>
<sequence length="102" mass="11424">MSLKAVELQIAIPKTFEAGKVVEQHQQNVIHQQMNANEALKKEIERKQLAVNTAENADAISEEDERNGNGGKHSSMGEKKNEEQEQPKAHHPFKGNFIDYSG</sequence>
<dbReference type="Proteomes" id="UP000030437">
    <property type="component" value="Unassembled WGS sequence"/>
</dbReference>
<accession>A0A0A3INZ5</accession>
<dbReference type="AlphaFoldDB" id="A0A0A3INZ5"/>
<gene>
    <name evidence="2" type="ORF">CD32_06010</name>
</gene>
<feature type="region of interest" description="Disordered" evidence="1">
    <location>
        <begin position="53"/>
        <end position="102"/>
    </location>
</feature>
<dbReference type="STRING" id="1220589.CD32_06010"/>
<evidence type="ECO:0000313" key="3">
    <source>
        <dbReference type="Proteomes" id="UP000030437"/>
    </source>
</evidence>
<dbReference type="RefSeq" id="WP_036152324.1">
    <property type="nucleotide sequence ID" value="NZ_AVCX01000014.1"/>
</dbReference>
<evidence type="ECO:0000313" key="2">
    <source>
        <dbReference type="EMBL" id="KGR86441.1"/>
    </source>
</evidence>
<dbReference type="OrthoDB" id="2476294at2"/>
<keyword evidence="3" id="KW-1185">Reference proteome</keyword>
<feature type="compositionally biased region" description="Basic and acidic residues" evidence="1">
    <location>
        <begin position="75"/>
        <end position="88"/>
    </location>
</feature>
<reference evidence="2 3" key="1">
    <citation type="submission" date="2014-02" db="EMBL/GenBank/DDBJ databases">
        <title>Draft genome sequence of Lysinibacillus odysseyi NBRC 100172.</title>
        <authorList>
            <person name="Zhang F."/>
            <person name="Wang G."/>
            <person name="Zhang L."/>
        </authorList>
    </citation>
    <scope>NUCLEOTIDE SEQUENCE [LARGE SCALE GENOMIC DNA]</scope>
    <source>
        <strain evidence="2 3">NBRC 100172</strain>
    </source>
</reference>
<dbReference type="EMBL" id="JPVP01000051">
    <property type="protein sequence ID" value="KGR86441.1"/>
    <property type="molecule type" value="Genomic_DNA"/>
</dbReference>
<dbReference type="eggNOG" id="ENOG5033IFA">
    <property type="taxonomic scope" value="Bacteria"/>
</dbReference>